<dbReference type="AlphaFoldDB" id="A0AAV5QYT8"/>
<sequence>MPSISGLSWCVERLFTKDLHIKDVKEVDFKMVNDYDVNQKLLKSQKKIHLTKYENNEIGELPSESLATIQRGGSLNSKHDLIRDNFQINDMKMETISADYISDVLWTENSNEVKLNIFENS</sequence>
<proteinExistence type="predicted"/>
<protein>
    <submittedName>
        <fullName evidence="1">Uncharacterized protein</fullName>
    </submittedName>
</protein>
<gene>
    <name evidence="1" type="ORF">DAPK24_006960</name>
</gene>
<dbReference type="Proteomes" id="UP001378960">
    <property type="component" value="Unassembled WGS sequence"/>
</dbReference>
<reference evidence="1 2" key="1">
    <citation type="journal article" date="2023" name="Elife">
        <title>Identification of key yeast species and microbe-microbe interactions impacting larval growth of Drosophila in the wild.</title>
        <authorList>
            <person name="Mure A."/>
            <person name="Sugiura Y."/>
            <person name="Maeda R."/>
            <person name="Honda K."/>
            <person name="Sakurai N."/>
            <person name="Takahashi Y."/>
            <person name="Watada M."/>
            <person name="Katoh T."/>
            <person name="Gotoh A."/>
            <person name="Gotoh Y."/>
            <person name="Taniguchi I."/>
            <person name="Nakamura K."/>
            <person name="Hayashi T."/>
            <person name="Katayama T."/>
            <person name="Uemura T."/>
            <person name="Hattori Y."/>
        </authorList>
    </citation>
    <scope>NUCLEOTIDE SEQUENCE [LARGE SCALE GENOMIC DNA]</scope>
    <source>
        <strain evidence="1 2">PK-24</strain>
    </source>
</reference>
<comment type="caution">
    <text evidence="1">The sequence shown here is derived from an EMBL/GenBank/DDBJ whole genome shotgun (WGS) entry which is preliminary data.</text>
</comment>
<name>A0AAV5QYT8_PICKL</name>
<evidence type="ECO:0000313" key="2">
    <source>
        <dbReference type="Proteomes" id="UP001378960"/>
    </source>
</evidence>
<evidence type="ECO:0000313" key="1">
    <source>
        <dbReference type="EMBL" id="GMM44121.1"/>
    </source>
</evidence>
<dbReference type="EMBL" id="BTGB01000001">
    <property type="protein sequence ID" value="GMM44121.1"/>
    <property type="molecule type" value="Genomic_DNA"/>
</dbReference>
<organism evidence="1 2">
    <name type="scientific">Pichia kluyveri</name>
    <name type="common">Yeast</name>
    <dbReference type="NCBI Taxonomy" id="36015"/>
    <lineage>
        <taxon>Eukaryota</taxon>
        <taxon>Fungi</taxon>
        <taxon>Dikarya</taxon>
        <taxon>Ascomycota</taxon>
        <taxon>Saccharomycotina</taxon>
        <taxon>Pichiomycetes</taxon>
        <taxon>Pichiales</taxon>
        <taxon>Pichiaceae</taxon>
        <taxon>Pichia</taxon>
    </lineage>
</organism>
<keyword evidence="2" id="KW-1185">Reference proteome</keyword>
<accession>A0AAV5QYT8</accession>